<keyword evidence="1" id="KW-1133">Transmembrane helix</keyword>
<organism evidence="2 3">
    <name type="scientific">Marinifilum caeruleilacunae</name>
    <dbReference type="NCBI Taxonomy" id="2499076"/>
    <lineage>
        <taxon>Bacteria</taxon>
        <taxon>Pseudomonadati</taxon>
        <taxon>Bacteroidota</taxon>
        <taxon>Bacteroidia</taxon>
        <taxon>Marinilabiliales</taxon>
        <taxon>Marinifilaceae</taxon>
    </lineage>
</organism>
<keyword evidence="1" id="KW-0812">Transmembrane</keyword>
<evidence type="ECO:0000256" key="1">
    <source>
        <dbReference type="SAM" id="Phobius"/>
    </source>
</evidence>
<gene>
    <name evidence="2" type="ORF">ELS83_16425</name>
</gene>
<dbReference type="Proteomes" id="UP000732105">
    <property type="component" value="Unassembled WGS sequence"/>
</dbReference>
<evidence type="ECO:0008006" key="4">
    <source>
        <dbReference type="Google" id="ProtNLM"/>
    </source>
</evidence>
<dbReference type="EMBL" id="RZNH01000033">
    <property type="protein sequence ID" value="NOU61395.1"/>
    <property type="molecule type" value="Genomic_DNA"/>
</dbReference>
<reference evidence="2 3" key="1">
    <citation type="submission" date="2018-12" db="EMBL/GenBank/DDBJ databases">
        <title>Marinifilum JC070 sp. nov., a marine bacterium isolated from Yongle Blue Hole in the South China Sea.</title>
        <authorList>
            <person name="Fu T."/>
        </authorList>
    </citation>
    <scope>NUCLEOTIDE SEQUENCE [LARGE SCALE GENOMIC DNA]</scope>
    <source>
        <strain evidence="2 3">JC070</strain>
    </source>
</reference>
<proteinExistence type="predicted"/>
<accession>A0ABX1WZ08</accession>
<name>A0ABX1WZ08_9BACT</name>
<keyword evidence="1" id="KW-0472">Membrane</keyword>
<evidence type="ECO:0000313" key="2">
    <source>
        <dbReference type="EMBL" id="NOU61395.1"/>
    </source>
</evidence>
<keyword evidence="3" id="KW-1185">Reference proteome</keyword>
<comment type="caution">
    <text evidence="2">The sequence shown here is derived from an EMBL/GenBank/DDBJ whole genome shotgun (WGS) entry which is preliminary data.</text>
</comment>
<dbReference type="RefSeq" id="WP_171596659.1">
    <property type="nucleotide sequence ID" value="NZ_RZNH01000033.1"/>
</dbReference>
<feature type="transmembrane region" description="Helical" evidence="1">
    <location>
        <begin position="13"/>
        <end position="37"/>
    </location>
</feature>
<protein>
    <recommendedName>
        <fullName evidence="4">Cardiolipin synthase N-terminal domain-containing protein</fullName>
    </recommendedName>
</protein>
<feature type="transmembrane region" description="Helical" evidence="1">
    <location>
        <begin position="49"/>
        <end position="71"/>
    </location>
</feature>
<evidence type="ECO:0000313" key="3">
    <source>
        <dbReference type="Proteomes" id="UP000732105"/>
    </source>
</evidence>
<sequence length="73" mass="8655">MLFTTSFTFLLEFLIQAFAVYLLAGVFFYLFFVFIGMKKLDESTRNTNIWFKIIIGPASIYLWPILLYKLLKL</sequence>